<evidence type="ECO:0000256" key="1">
    <source>
        <dbReference type="SAM" id="MobiDB-lite"/>
    </source>
</evidence>
<comment type="caution">
    <text evidence="2">The sequence shown here is derived from an EMBL/GenBank/DDBJ whole genome shotgun (WGS) entry which is preliminary data.</text>
</comment>
<accession>A0ABU8GFK4</accession>
<dbReference type="EMBL" id="JBBAYM010000014">
    <property type="protein sequence ID" value="MEI5611962.1"/>
    <property type="molecule type" value="Genomic_DNA"/>
</dbReference>
<evidence type="ECO:0000313" key="2">
    <source>
        <dbReference type="EMBL" id="MEI5611962.1"/>
    </source>
</evidence>
<sequence length="272" mass="30001">MNVVGPLQPQDVRPNPSRRPMVKSLFRTFVEQYTRNQQLRRELRAQRGEQERRWREEDRAILHAALAANRVALEQHNATLRRAAGVSYLTLRCHEDTWTFLARTAFGVWEPNWTQSTRDPYDRVGPTATRAAHFTANPNLPPGRIAKADGGMQDVLLSGHNLVHLLDALREATGSELTATGARARTLYDRLASFTAKLDAAAPTGRTTGILWRIDDSLHSQYVSRPPGGSGPGSGPGRAAAAPLLHKVPSPTPTARRRHPERGGSPTPVAQK</sequence>
<protein>
    <submittedName>
        <fullName evidence="2">Uncharacterized protein</fullName>
    </submittedName>
</protein>
<dbReference type="Proteomes" id="UP001365781">
    <property type="component" value="Unassembled WGS sequence"/>
</dbReference>
<proteinExistence type="predicted"/>
<organism evidence="2 3">
    <name type="scientific">Streptomyces brasiliscabiei</name>
    <dbReference type="NCBI Taxonomy" id="2736302"/>
    <lineage>
        <taxon>Bacteria</taxon>
        <taxon>Bacillati</taxon>
        <taxon>Actinomycetota</taxon>
        <taxon>Actinomycetes</taxon>
        <taxon>Kitasatosporales</taxon>
        <taxon>Streptomycetaceae</taxon>
        <taxon>Streptomyces</taxon>
    </lineage>
</organism>
<gene>
    <name evidence="2" type="ORF">WB403_22645</name>
</gene>
<dbReference type="RefSeq" id="WP_336538900.1">
    <property type="nucleotide sequence ID" value="NZ_JBBAYL010000014.1"/>
</dbReference>
<keyword evidence="3" id="KW-1185">Reference proteome</keyword>
<feature type="region of interest" description="Disordered" evidence="1">
    <location>
        <begin position="222"/>
        <end position="272"/>
    </location>
</feature>
<name>A0ABU8GFK4_9ACTN</name>
<evidence type="ECO:0000313" key="3">
    <source>
        <dbReference type="Proteomes" id="UP001365781"/>
    </source>
</evidence>
<reference evidence="2 3" key="1">
    <citation type="submission" date="2024-03" db="EMBL/GenBank/DDBJ databases">
        <title>First Report of Pectobacterium brasiliscabiei causing potato scab in china.</title>
        <authorList>
            <person name="Handique U."/>
        </authorList>
    </citation>
    <scope>NUCLEOTIDE SEQUENCE [LARGE SCALE GENOMIC DNA]</scope>
    <source>
        <strain evidence="2 3">ZRIMU1503</strain>
    </source>
</reference>